<dbReference type="InterPro" id="IPR009027">
    <property type="entry name" value="Ribosomal_bL9/RNase_H1_N"/>
</dbReference>
<dbReference type="PANTHER" id="PTHR21368">
    <property type="entry name" value="50S RIBOSOMAL PROTEIN L9"/>
    <property type="match status" value="1"/>
</dbReference>
<evidence type="ECO:0000313" key="7">
    <source>
        <dbReference type="EMBL" id="KAK9719303.1"/>
    </source>
</evidence>
<gene>
    <name evidence="7" type="ORF">QE152_g22716</name>
</gene>
<keyword evidence="2 7" id="KW-0689">Ribosomal protein</keyword>
<reference evidence="7 8" key="1">
    <citation type="journal article" date="2024" name="BMC Genomics">
        <title>De novo assembly and annotation of Popillia japonica's genome with initial clues to its potential as an invasive pest.</title>
        <authorList>
            <person name="Cucini C."/>
            <person name="Boschi S."/>
            <person name="Funari R."/>
            <person name="Cardaioli E."/>
            <person name="Iannotti N."/>
            <person name="Marturano G."/>
            <person name="Paoli F."/>
            <person name="Bruttini M."/>
            <person name="Carapelli A."/>
            <person name="Frati F."/>
            <person name="Nardi F."/>
        </authorList>
    </citation>
    <scope>NUCLEOTIDE SEQUENCE [LARGE SCALE GENOMIC DNA]</scope>
    <source>
        <strain evidence="7">DMR45628</strain>
    </source>
</reference>
<evidence type="ECO:0000313" key="8">
    <source>
        <dbReference type="Proteomes" id="UP001458880"/>
    </source>
</evidence>
<dbReference type="EMBL" id="JASPKY010000221">
    <property type="protein sequence ID" value="KAK9719303.1"/>
    <property type="molecule type" value="Genomic_DNA"/>
</dbReference>
<protein>
    <recommendedName>
        <fullName evidence="4">Large ribosomal subunit protein bL9m</fullName>
    </recommendedName>
    <alternativeName>
        <fullName evidence="5">39S ribosomal protein L9, mitochondrial</fullName>
    </alternativeName>
</protein>
<accession>A0AAW1KKX3</accession>
<evidence type="ECO:0000256" key="5">
    <source>
        <dbReference type="ARBA" id="ARBA00035381"/>
    </source>
</evidence>
<dbReference type="AlphaFoldDB" id="A0AAW1KKX3"/>
<dbReference type="InterPro" id="IPR036935">
    <property type="entry name" value="Ribosomal_bL9_N_sf"/>
</dbReference>
<evidence type="ECO:0000256" key="1">
    <source>
        <dbReference type="ARBA" id="ARBA00010605"/>
    </source>
</evidence>
<name>A0AAW1KKX3_POPJA</name>
<dbReference type="Pfam" id="PF01281">
    <property type="entry name" value="Ribosomal_L9_N"/>
    <property type="match status" value="1"/>
</dbReference>
<dbReference type="SUPFAM" id="SSF55658">
    <property type="entry name" value="L9 N-domain-like"/>
    <property type="match status" value="1"/>
</dbReference>
<comment type="caution">
    <text evidence="7">The sequence shown here is derived from an EMBL/GenBank/DDBJ whole genome shotgun (WGS) entry which is preliminary data.</text>
</comment>
<dbReference type="Proteomes" id="UP001458880">
    <property type="component" value="Unassembled WGS sequence"/>
</dbReference>
<evidence type="ECO:0000256" key="4">
    <source>
        <dbReference type="ARBA" id="ARBA00035194"/>
    </source>
</evidence>
<dbReference type="InterPro" id="IPR020070">
    <property type="entry name" value="Ribosomal_bL9_N"/>
</dbReference>
<dbReference type="GO" id="GO:1990904">
    <property type="term" value="C:ribonucleoprotein complex"/>
    <property type="evidence" value="ECO:0007669"/>
    <property type="project" value="UniProtKB-KW"/>
</dbReference>
<dbReference type="GO" id="GO:0005840">
    <property type="term" value="C:ribosome"/>
    <property type="evidence" value="ECO:0007669"/>
    <property type="project" value="UniProtKB-KW"/>
</dbReference>
<sequence>MWKNCTKAMSVIPELYLLQKNIQNISCQQIRTAFILKRKTPPLLHKKGGLPKRLKNKHYVYDLVQDTDILKQPNIDVILTEYVDGLGSKGDKVSVKPNFAYNQLLLPCLAVYATPENIKKYMKDESAPETRHTSPSVQRTINILSNKTISVVMNKEMPWTLQPWHIKASFRKCGYHVPEDAITLPSNIIQGPNMAIENKEFFIIVTINKTEEVKVRCRIHHWGTCVTDRLPYDFEFWKKPTQPIFTNTETNIET</sequence>
<feature type="domain" description="Ribosomal protein L9" evidence="6">
    <location>
        <begin position="76"/>
        <end position="121"/>
    </location>
</feature>
<dbReference type="GO" id="GO:0003735">
    <property type="term" value="F:structural constituent of ribosome"/>
    <property type="evidence" value="ECO:0007669"/>
    <property type="project" value="InterPro"/>
</dbReference>
<evidence type="ECO:0000256" key="3">
    <source>
        <dbReference type="ARBA" id="ARBA00023274"/>
    </source>
</evidence>
<organism evidence="7 8">
    <name type="scientific">Popillia japonica</name>
    <name type="common">Japanese beetle</name>
    <dbReference type="NCBI Taxonomy" id="7064"/>
    <lineage>
        <taxon>Eukaryota</taxon>
        <taxon>Metazoa</taxon>
        <taxon>Ecdysozoa</taxon>
        <taxon>Arthropoda</taxon>
        <taxon>Hexapoda</taxon>
        <taxon>Insecta</taxon>
        <taxon>Pterygota</taxon>
        <taxon>Neoptera</taxon>
        <taxon>Endopterygota</taxon>
        <taxon>Coleoptera</taxon>
        <taxon>Polyphaga</taxon>
        <taxon>Scarabaeiformia</taxon>
        <taxon>Scarabaeidae</taxon>
        <taxon>Rutelinae</taxon>
        <taxon>Popillia</taxon>
    </lineage>
</organism>
<dbReference type="GO" id="GO:0006412">
    <property type="term" value="P:translation"/>
    <property type="evidence" value="ECO:0007669"/>
    <property type="project" value="InterPro"/>
</dbReference>
<evidence type="ECO:0000259" key="6">
    <source>
        <dbReference type="Pfam" id="PF01281"/>
    </source>
</evidence>
<keyword evidence="8" id="KW-1185">Reference proteome</keyword>
<comment type="similarity">
    <text evidence="1">Belongs to the bacterial ribosomal protein bL9 family.</text>
</comment>
<dbReference type="InterPro" id="IPR000244">
    <property type="entry name" value="Ribosomal_bL9"/>
</dbReference>
<dbReference type="Gene3D" id="3.40.5.10">
    <property type="entry name" value="Ribosomal protein L9, N-terminal domain"/>
    <property type="match status" value="1"/>
</dbReference>
<evidence type="ECO:0000256" key="2">
    <source>
        <dbReference type="ARBA" id="ARBA00022980"/>
    </source>
</evidence>
<keyword evidence="3" id="KW-0687">Ribonucleoprotein</keyword>
<proteinExistence type="inferred from homology"/>